<accession>A0A2U8FNZ2</accession>
<keyword evidence="2" id="KW-0812">Transmembrane</keyword>
<dbReference type="Gene3D" id="1.25.40.10">
    <property type="entry name" value="Tetratricopeptide repeat domain"/>
    <property type="match status" value="1"/>
</dbReference>
<dbReference type="SUPFAM" id="SSF81901">
    <property type="entry name" value="HCP-like"/>
    <property type="match status" value="1"/>
</dbReference>
<dbReference type="SMART" id="SM00671">
    <property type="entry name" value="SEL1"/>
    <property type="match status" value="2"/>
</dbReference>
<dbReference type="InterPro" id="IPR011990">
    <property type="entry name" value="TPR-like_helical_dom_sf"/>
</dbReference>
<sequence>MLQECPMPPVPSPSFSPPRARRIPSGVALMLALSAATAGAQTGAQTGSCGQPEPTGAGPSSMAANNVSDLSLAYQAEQPASITMCAYGYLAAKCGDYATAHKIFDKCIAKGFVGPMIWKGHLLQEGEGVPQDSVAATAMFKRAAESGHDGYAVMGKLHYASALWEGRGVARNEAEARKWFEQAAAEGSEDAQTFLKTGYHTGSRDRTGKGVGVPTEDVQGQALQKQPTATTTAFPGWYTVGMGALLALLVAIGAWRQGRTRLAGIRLQAGGQPA</sequence>
<dbReference type="Pfam" id="PF08238">
    <property type="entry name" value="Sel1"/>
    <property type="match status" value="2"/>
</dbReference>
<dbReference type="KEGG" id="aon:DEH84_00615"/>
<evidence type="ECO:0000313" key="5">
    <source>
        <dbReference type="Proteomes" id="UP000244892"/>
    </source>
</evidence>
<dbReference type="PANTHER" id="PTHR11102:SF160">
    <property type="entry name" value="ERAD-ASSOCIATED E3 UBIQUITIN-PROTEIN LIGASE COMPONENT HRD3"/>
    <property type="match status" value="1"/>
</dbReference>
<feature type="signal peptide" evidence="3">
    <location>
        <begin position="1"/>
        <end position="40"/>
    </location>
</feature>
<keyword evidence="5" id="KW-1185">Reference proteome</keyword>
<evidence type="ECO:0008006" key="6">
    <source>
        <dbReference type="Google" id="ProtNLM"/>
    </source>
</evidence>
<dbReference type="Proteomes" id="UP000244892">
    <property type="component" value="Chromosome"/>
</dbReference>
<dbReference type="InterPro" id="IPR050767">
    <property type="entry name" value="Sel1_AlgK"/>
</dbReference>
<dbReference type="PANTHER" id="PTHR11102">
    <property type="entry name" value="SEL-1-LIKE PROTEIN"/>
    <property type="match status" value="1"/>
</dbReference>
<reference evidence="4 5" key="1">
    <citation type="submission" date="2018-05" db="EMBL/GenBank/DDBJ databases">
        <title>complete genome sequence of Aquabacterium olei NBRC 110486.</title>
        <authorList>
            <person name="Tang B."/>
            <person name="Chang J."/>
            <person name="Zhang L."/>
            <person name="Yang H."/>
        </authorList>
    </citation>
    <scope>NUCLEOTIDE SEQUENCE [LARGE SCALE GENOMIC DNA]</scope>
    <source>
        <strain evidence="4 5">NBRC 110486</strain>
    </source>
</reference>
<feature type="chain" id="PRO_5015998099" description="Sel1 repeat family protein" evidence="3">
    <location>
        <begin position="41"/>
        <end position="274"/>
    </location>
</feature>
<evidence type="ECO:0000256" key="3">
    <source>
        <dbReference type="SAM" id="SignalP"/>
    </source>
</evidence>
<gene>
    <name evidence="4" type="ORF">DEH84_00615</name>
</gene>
<keyword evidence="3" id="KW-0732">Signal</keyword>
<dbReference type="InterPro" id="IPR006597">
    <property type="entry name" value="Sel1-like"/>
</dbReference>
<protein>
    <recommendedName>
        <fullName evidence="6">Sel1 repeat family protein</fullName>
    </recommendedName>
</protein>
<keyword evidence="2" id="KW-1133">Transmembrane helix</keyword>
<organism evidence="4 5">
    <name type="scientific">Aquabacterium olei</name>
    <dbReference type="NCBI Taxonomy" id="1296669"/>
    <lineage>
        <taxon>Bacteria</taxon>
        <taxon>Pseudomonadati</taxon>
        <taxon>Pseudomonadota</taxon>
        <taxon>Betaproteobacteria</taxon>
        <taxon>Burkholderiales</taxon>
        <taxon>Aquabacterium</taxon>
    </lineage>
</organism>
<keyword evidence="2" id="KW-0472">Membrane</keyword>
<feature type="region of interest" description="Disordered" evidence="1">
    <location>
        <begin position="42"/>
        <end position="62"/>
    </location>
</feature>
<proteinExistence type="predicted"/>
<feature type="transmembrane region" description="Helical" evidence="2">
    <location>
        <begin position="236"/>
        <end position="255"/>
    </location>
</feature>
<evidence type="ECO:0000256" key="1">
    <source>
        <dbReference type="SAM" id="MobiDB-lite"/>
    </source>
</evidence>
<dbReference type="EMBL" id="CP029210">
    <property type="protein sequence ID" value="AWI52114.1"/>
    <property type="molecule type" value="Genomic_DNA"/>
</dbReference>
<evidence type="ECO:0000256" key="2">
    <source>
        <dbReference type="SAM" id="Phobius"/>
    </source>
</evidence>
<dbReference type="AlphaFoldDB" id="A0A2U8FNZ2"/>
<name>A0A2U8FNZ2_9BURK</name>
<evidence type="ECO:0000313" key="4">
    <source>
        <dbReference type="EMBL" id="AWI52114.1"/>
    </source>
</evidence>